<accession>A0A2R5GTL7</accession>
<evidence type="ECO:0008006" key="5">
    <source>
        <dbReference type="Google" id="ProtNLM"/>
    </source>
</evidence>
<dbReference type="PANTHER" id="PTHR38150">
    <property type="entry name" value="EF-HAND DOMAIN-CONTAINING PROTEIN"/>
    <property type="match status" value="1"/>
</dbReference>
<reference evidence="3 4" key="1">
    <citation type="submission" date="2017-12" db="EMBL/GenBank/DDBJ databases">
        <title>Sequencing, de novo assembly and annotation of complete genome of a new Thraustochytrid species, strain FCC1311.</title>
        <authorList>
            <person name="Sedici K."/>
            <person name="Godart F."/>
            <person name="Aiese Cigliano R."/>
            <person name="Sanseverino W."/>
            <person name="Barakat M."/>
            <person name="Ortet P."/>
            <person name="Marechal E."/>
            <person name="Cagnac O."/>
            <person name="Amato A."/>
        </authorList>
    </citation>
    <scope>NUCLEOTIDE SEQUENCE [LARGE SCALE GENOMIC DNA]</scope>
</reference>
<dbReference type="PANTHER" id="PTHR38150:SF1">
    <property type="entry name" value="PFU DOMAIN-CONTAINING PROTEIN"/>
    <property type="match status" value="1"/>
</dbReference>
<keyword evidence="2" id="KW-0732">Signal</keyword>
<dbReference type="InParanoid" id="A0A2R5GTL7"/>
<comment type="caution">
    <text evidence="3">The sequence shown here is derived from an EMBL/GenBank/DDBJ whole genome shotgun (WGS) entry which is preliminary data.</text>
</comment>
<evidence type="ECO:0000313" key="4">
    <source>
        <dbReference type="Proteomes" id="UP000241890"/>
    </source>
</evidence>
<evidence type="ECO:0000313" key="3">
    <source>
        <dbReference type="EMBL" id="GBG31731.1"/>
    </source>
</evidence>
<proteinExistence type="predicted"/>
<keyword evidence="4" id="KW-1185">Reference proteome</keyword>
<feature type="region of interest" description="Disordered" evidence="1">
    <location>
        <begin position="194"/>
        <end position="214"/>
    </location>
</feature>
<feature type="compositionally biased region" description="Low complexity" evidence="1">
    <location>
        <begin position="288"/>
        <end position="303"/>
    </location>
</feature>
<dbReference type="AlphaFoldDB" id="A0A2R5GTL7"/>
<feature type="signal peptide" evidence="2">
    <location>
        <begin position="1"/>
        <end position="24"/>
    </location>
</feature>
<evidence type="ECO:0000256" key="2">
    <source>
        <dbReference type="SAM" id="SignalP"/>
    </source>
</evidence>
<sequence>MPAMKKIVLAVAAVVSVLSGAASAQQLASETVRVSVTLPVNVPLEVPAGKSFKDAAAEFCERNGLAAVHVDTIEQALEARWQEMQAEHRVRDQCIAWQLSYGVAPNKSWGTMPNDLRVEWLEKSCDTLVPADPPAPLVSMYVSVGDNSVVTLRAFAGDTVGSAVERFCSTHGIDLEANESVLVEALAKKIEDMRAAQAQPPAEKEEQQKAGETEQVGDRKFLFSIPFQVDGVLARLRVHEGDDLEELVRVFCNSQNLSIAEYGAVVRKAIIDTSAEVTKQLEQELMAAQQEEQQQQQQAEQAQSKTGVEESSDPLLLLDVPISVDGVDFSMKLYDGDIVNHKITAFCKEHNLDEAQHGALLLNHIRQRTEALRNN</sequence>
<organism evidence="3 4">
    <name type="scientific">Hondaea fermentalgiana</name>
    <dbReference type="NCBI Taxonomy" id="2315210"/>
    <lineage>
        <taxon>Eukaryota</taxon>
        <taxon>Sar</taxon>
        <taxon>Stramenopiles</taxon>
        <taxon>Bigyra</taxon>
        <taxon>Labyrinthulomycetes</taxon>
        <taxon>Thraustochytrida</taxon>
        <taxon>Thraustochytriidae</taxon>
        <taxon>Hondaea</taxon>
    </lineage>
</organism>
<evidence type="ECO:0000256" key="1">
    <source>
        <dbReference type="SAM" id="MobiDB-lite"/>
    </source>
</evidence>
<feature type="compositionally biased region" description="Basic and acidic residues" evidence="1">
    <location>
        <begin position="202"/>
        <end position="214"/>
    </location>
</feature>
<dbReference type="Proteomes" id="UP000241890">
    <property type="component" value="Unassembled WGS sequence"/>
</dbReference>
<feature type="chain" id="PRO_5015353285" description="Peptidylprolyl isomerase" evidence="2">
    <location>
        <begin position="25"/>
        <end position="375"/>
    </location>
</feature>
<name>A0A2R5GTL7_9STRA</name>
<gene>
    <name evidence="3" type="ORF">FCC1311_079562</name>
</gene>
<protein>
    <recommendedName>
        <fullName evidence="5">Peptidylprolyl isomerase</fullName>
    </recommendedName>
</protein>
<dbReference type="EMBL" id="BEYU01000105">
    <property type="protein sequence ID" value="GBG31731.1"/>
    <property type="molecule type" value="Genomic_DNA"/>
</dbReference>
<feature type="region of interest" description="Disordered" evidence="1">
    <location>
        <begin position="288"/>
        <end position="312"/>
    </location>
</feature>